<accession>A0AAF0TGJ9</accession>
<keyword evidence="5" id="KW-1133">Transmembrane helix</keyword>
<evidence type="ECO:0000256" key="4">
    <source>
        <dbReference type="PROSITE-ProRule" id="PRU01343"/>
    </source>
</evidence>
<dbReference type="AlphaFoldDB" id="A0AAF0TGJ9"/>
<name>A0AAF0TGJ9_SOLVR</name>
<feature type="domain" description="GRF-type" evidence="6">
    <location>
        <begin position="15"/>
        <end position="56"/>
    </location>
</feature>
<evidence type="ECO:0000259" key="6">
    <source>
        <dbReference type="PROSITE" id="PS51999"/>
    </source>
</evidence>
<evidence type="ECO:0000313" key="8">
    <source>
        <dbReference type="Proteomes" id="UP001234989"/>
    </source>
</evidence>
<dbReference type="Pfam" id="PF06839">
    <property type="entry name" value="Zn_ribbon_GRF"/>
    <property type="match status" value="1"/>
</dbReference>
<feature type="transmembrane region" description="Helical" evidence="5">
    <location>
        <begin position="115"/>
        <end position="132"/>
    </location>
</feature>
<organism evidence="7 8">
    <name type="scientific">Solanum verrucosum</name>
    <dbReference type="NCBI Taxonomy" id="315347"/>
    <lineage>
        <taxon>Eukaryota</taxon>
        <taxon>Viridiplantae</taxon>
        <taxon>Streptophyta</taxon>
        <taxon>Embryophyta</taxon>
        <taxon>Tracheophyta</taxon>
        <taxon>Spermatophyta</taxon>
        <taxon>Magnoliopsida</taxon>
        <taxon>eudicotyledons</taxon>
        <taxon>Gunneridae</taxon>
        <taxon>Pentapetalae</taxon>
        <taxon>asterids</taxon>
        <taxon>lamiids</taxon>
        <taxon>Solanales</taxon>
        <taxon>Solanaceae</taxon>
        <taxon>Solanoideae</taxon>
        <taxon>Solaneae</taxon>
        <taxon>Solanum</taxon>
    </lineage>
</organism>
<protein>
    <recommendedName>
        <fullName evidence="6">GRF-type domain-containing protein</fullName>
    </recommendedName>
</protein>
<dbReference type="Proteomes" id="UP001234989">
    <property type="component" value="Chromosome 3"/>
</dbReference>
<evidence type="ECO:0000256" key="3">
    <source>
        <dbReference type="ARBA" id="ARBA00022833"/>
    </source>
</evidence>
<dbReference type="PROSITE" id="PS51999">
    <property type="entry name" value="ZF_GRF"/>
    <property type="match status" value="1"/>
</dbReference>
<keyword evidence="3" id="KW-0862">Zinc</keyword>
<dbReference type="PANTHER" id="PTHR33248">
    <property type="entry name" value="ZINC ION-BINDING PROTEIN"/>
    <property type="match status" value="1"/>
</dbReference>
<dbReference type="GO" id="GO:0008270">
    <property type="term" value="F:zinc ion binding"/>
    <property type="evidence" value="ECO:0007669"/>
    <property type="project" value="UniProtKB-KW"/>
</dbReference>
<dbReference type="InterPro" id="IPR010666">
    <property type="entry name" value="Znf_GRF"/>
</dbReference>
<sequence length="133" mass="15506">MSQDSSVSSLSTVKCQCGIATRIFTAFTPTNAGRRFNKCSKPNGYKCDYWKWVDYPLHSRVANLIHILKKENNNLHRQKYLASEIEENCECLDKITIPKSEDIVVDKSKKKVYKMWIVLAMLWCCFVAFWVMK</sequence>
<evidence type="ECO:0000313" key="7">
    <source>
        <dbReference type="EMBL" id="WMV18561.1"/>
    </source>
</evidence>
<evidence type="ECO:0000256" key="5">
    <source>
        <dbReference type="SAM" id="Phobius"/>
    </source>
</evidence>
<proteinExistence type="predicted"/>
<keyword evidence="1" id="KW-0479">Metal-binding</keyword>
<gene>
    <name evidence="7" type="ORF">MTR67_011946</name>
</gene>
<keyword evidence="2 4" id="KW-0863">Zinc-finger</keyword>
<dbReference type="EMBL" id="CP133614">
    <property type="protein sequence ID" value="WMV18561.1"/>
    <property type="molecule type" value="Genomic_DNA"/>
</dbReference>
<reference evidence="7" key="1">
    <citation type="submission" date="2023-08" db="EMBL/GenBank/DDBJ databases">
        <title>A de novo genome assembly of Solanum verrucosum Schlechtendal, a Mexican diploid species geographically isolated from the other diploid A-genome species in potato relatives.</title>
        <authorList>
            <person name="Hosaka K."/>
        </authorList>
    </citation>
    <scope>NUCLEOTIDE SEQUENCE</scope>
    <source>
        <tissue evidence="7">Young leaves</tissue>
    </source>
</reference>
<keyword evidence="5" id="KW-0472">Membrane</keyword>
<evidence type="ECO:0000256" key="2">
    <source>
        <dbReference type="ARBA" id="ARBA00022771"/>
    </source>
</evidence>
<evidence type="ECO:0000256" key="1">
    <source>
        <dbReference type="ARBA" id="ARBA00022723"/>
    </source>
</evidence>
<keyword evidence="5" id="KW-0812">Transmembrane</keyword>
<keyword evidence="8" id="KW-1185">Reference proteome</keyword>